<reference evidence="1 2" key="1">
    <citation type="journal article" date="2022" name="Plant J.">
        <title>Chromosome-level genome of Camellia lanceoleosa provides a valuable resource for understanding genome evolution and self-incompatibility.</title>
        <authorList>
            <person name="Gong W."/>
            <person name="Xiao S."/>
            <person name="Wang L."/>
            <person name="Liao Z."/>
            <person name="Chang Y."/>
            <person name="Mo W."/>
            <person name="Hu G."/>
            <person name="Li W."/>
            <person name="Zhao G."/>
            <person name="Zhu H."/>
            <person name="Hu X."/>
            <person name="Ji K."/>
            <person name="Xiang X."/>
            <person name="Song Q."/>
            <person name="Yuan D."/>
            <person name="Jin S."/>
            <person name="Zhang L."/>
        </authorList>
    </citation>
    <scope>NUCLEOTIDE SEQUENCE [LARGE SCALE GENOMIC DNA]</scope>
    <source>
        <strain evidence="1">SQ_2022a</strain>
    </source>
</reference>
<evidence type="ECO:0000313" key="2">
    <source>
        <dbReference type="Proteomes" id="UP001060215"/>
    </source>
</evidence>
<name>A0ACC0FBE8_9ERIC</name>
<accession>A0ACC0FBE8</accession>
<evidence type="ECO:0000313" key="1">
    <source>
        <dbReference type="EMBL" id="KAI7985814.1"/>
    </source>
</evidence>
<keyword evidence="2" id="KW-1185">Reference proteome</keyword>
<protein>
    <submittedName>
        <fullName evidence="1">Uncharacterized protein</fullName>
    </submittedName>
</protein>
<sequence length="651" mass="72092">MKRGKSVMGVGPLRLPRFQKIAEFELEINEKGDCDLSYVAKLMRLRQVNEVQTLRLVGGFGDLRMMKIKIFTALHFLFTIISCSASAAAQSPAAPPPVTAATLQQVAASLQMYVDKLPEMPKLYGYTTNPTGSPIPANLTIGMYETQWKFHRNLPATTVFAYGTSALTATVPGPTIEALHGVTTYVTWQNHLPQSHILPFDTTIATAIPSHGGVPTVVHLHGGIHPPQSDGNPFAWFTAGFRDTGSAWTESTYLYPNVQHAGNLWYHDHALGLTRINLLAGLIGSYVISDPTEDSTLNLPRGEFDRHLMVFDRSFYKDGSLYMNYTGDNPTIHPQWQPEYFGDAIIVNGKAWPYLRVQRRKYRFRIINSSNGRYFRFSLTNGLSFVQVGSDASFLRSPVTTRSILLAPSEVADVVIDFSTTSANQSELTNDAPFPYPTGSAVDQLNSKVMKFIIIPSASILPDKSAVRSILKNYPTPTTAGASTTRYIVLYEYESATGNPTHLYINGKSFFAPVTETPKSGATEVWEVINLTQDNHPLHIHLAEFQAIKVQQIVDLAGFTSCMKTMNDAIACNVTGHVTGSLLSVPNYEKTWKNVVKIEPGYQTTVVVKFNLIDNDAPYPFDATAQPGYVYHCHILDHEDNEMIRPLMLVA</sequence>
<comment type="caution">
    <text evidence="1">The sequence shown here is derived from an EMBL/GenBank/DDBJ whole genome shotgun (WGS) entry which is preliminary data.</text>
</comment>
<organism evidence="1 2">
    <name type="scientific">Camellia lanceoleosa</name>
    <dbReference type="NCBI Taxonomy" id="1840588"/>
    <lineage>
        <taxon>Eukaryota</taxon>
        <taxon>Viridiplantae</taxon>
        <taxon>Streptophyta</taxon>
        <taxon>Embryophyta</taxon>
        <taxon>Tracheophyta</taxon>
        <taxon>Spermatophyta</taxon>
        <taxon>Magnoliopsida</taxon>
        <taxon>eudicotyledons</taxon>
        <taxon>Gunneridae</taxon>
        <taxon>Pentapetalae</taxon>
        <taxon>asterids</taxon>
        <taxon>Ericales</taxon>
        <taxon>Theaceae</taxon>
        <taxon>Camellia</taxon>
    </lineage>
</organism>
<proteinExistence type="predicted"/>
<dbReference type="EMBL" id="CM045772">
    <property type="protein sequence ID" value="KAI7985814.1"/>
    <property type="molecule type" value="Genomic_DNA"/>
</dbReference>
<dbReference type="Proteomes" id="UP001060215">
    <property type="component" value="Chromosome 15"/>
</dbReference>
<gene>
    <name evidence="1" type="ORF">LOK49_LG14G00108</name>
</gene>